<sequence length="27" mass="3167">MAPIKPEYQVIEEFNDLATQVVQKYPD</sequence>
<comment type="caution">
    <text evidence="1">The sequence shown here is derived from an EMBL/GenBank/DDBJ whole genome shotgun (WGS) entry which is preliminary data.</text>
</comment>
<proteinExistence type="predicted"/>
<feature type="non-terminal residue" evidence="1">
    <location>
        <position position="27"/>
    </location>
</feature>
<dbReference type="AlphaFoldDB" id="A0A0F9AXK0"/>
<organism evidence="1">
    <name type="scientific">marine sediment metagenome</name>
    <dbReference type="NCBI Taxonomy" id="412755"/>
    <lineage>
        <taxon>unclassified sequences</taxon>
        <taxon>metagenomes</taxon>
        <taxon>ecological metagenomes</taxon>
    </lineage>
</organism>
<protein>
    <submittedName>
        <fullName evidence="1">Uncharacterized protein</fullName>
    </submittedName>
</protein>
<accession>A0A0F9AXK0</accession>
<reference evidence="1" key="1">
    <citation type="journal article" date="2015" name="Nature">
        <title>Complex archaea that bridge the gap between prokaryotes and eukaryotes.</title>
        <authorList>
            <person name="Spang A."/>
            <person name="Saw J.H."/>
            <person name="Jorgensen S.L."/>
            <person name="Zaremba-Niedzwiedzka K."/>
            <person name="Martijn J."/>
            <person name="Lind A.E."/>
            <person name="van Eijk R."/>
            <person name="Schleper C."/>
            <person name="Guy L."/>
            <person name="Ettema T.J."/>
        </authorList>
    </citation>
    <scope>NUCLEOTIDE SEQUENCE</scope>
</reference>
<gene>
    <name evidence="1" type="ORF">LCGC14_2796810</name>
</gene>
<name>A0A0F9AXK0_9ZZZZ</name>
<dbReference type="EMBL" id="LAZR01052378">
    <property type="protein sequence ID" value="KKK83094.1"/>
    <property type="molecule type" value="Genomic_DNA"/>
</dbReference>
<evidence type="ECO:0000313" key="1">
    <source>
        <dbReference type="EMBL" id="KKK83094.1"/>
    </source>
</evidence>